<accession>M1DCB4</accession>
<sequence length="421" mass="45806">MAQMRTKLGLVLKHVSGGAEKVNVVNYLTRTPPPVKDCYYEEDAYAVNDQMGVFDQMPKDPTRKIGAKIHLRTVDEAREWMHMKNFTKCETTDVDYGTMAPKKLVTYSKRGKSKSVAPSFRLIDEDTDTDTEPTYVPLNTRTSHTVPRGTRGTPRNVLPDVVTVSQSDEEHTLIGIPTGAASSSEGSMYGSESDHPSGSESSYPLRSESAHAAGSSAKSTTGSGENDQAASSDEATSTESIPASQNDDPTPVARELNRWCVEGQWQIYRDAKMADLASLRTDVDAILAAPSVETQVAPTTLADDTVLDALFSGTTEEGLPPTHAKGKRHRSHHTEEEKAHKRQRRQEKEARRASISDEELSQQRVRERVAGASSSAQAVEVQPVLRDCVSTTDGAVRVIESTTEGIMIADVGTTEGAPLLF</sequence>
<protein>
    <submittedName>
        <fullName evidence="2">Integrase core domain containing protein</fullName>
    </submittedName>
</protein>
<dbReference type="InParanoid" id="M1DCB4"/>
<feature type="compositionally biased region" description="Basic and acidic residues" evidence="1">
    <location>
        <begin position="346"/>
        <end position="355"/>
    </location>
</feature>
<dbReference type="EnsemblPlants" id="PGSC0003DMT400086689">
    <property type="protein sequence ID" value="PGSC0003DMT400086689"/>
    <property type="gene ID" value="PGSC0003DMG400036260"/>
</dbReference>
<evidence type="ECO:0000313" key="2">
    <source>
        <dbReference type="EnsemblPlants" id="PGSC0003DMT400086689"/>
    </source>
</evidence>
<organism evidence="2 3">
    <name type="scientific">Solanum tuberosum</name>
    <name type="common">Potato</name>
    <dbReference type="NCBI Taxonomy" id="4113"/>
    <lineage>
        <taxon>Eukaryota</taxon>
        <taxon>Viridiplantae</taxon>
        <taxon>Streptophyta</taxon>
        <taxon>Embryophyta</taxon>
        <taxon>Tracheophyta</taxon>
        <taxon>Spermatophyta</taxon>
        <taxon>Magnoliopsida</taxon>
        <taxon>eudicotyledons</taxon>
        <taxon>Gunneridae</taxon>
        <taxon>Pentapetalae</taxon>
        <taxon>asterids</taxon>
        <taxon>lamiids</taxon>
        <taxon>Solanales</taxon>
        <taxon>Solanaceae</taxon>
        <taxon>Solanoideae</taxon>
        <taxon>Solaneae</taxon>
        <taxon>Solanum</taxon>
    </lineage>
</organism>
<feature type="region of interest" description="Disordered" evidence="1">
    <location>
        <begin position="313"/>
        <end position="374"/>
    </location>
</feature>
<reference evidence="2" key="2">
    <citation type="submission" date="2015-06" db="UniProtKB">
        <authorList>
            <consortium name="EnsemblPlants"/>
        </authorList>
    </citation>
    <scope>IDENTIFICATION</scope>
    <source>
        <strain evidence="2">DM1-3 516 R44</strain>
    </source>
</reference>
<dbReference type="Gramene" id="PGSC0003DMT400086689">
    <property type="protein sequence ID" value="PGSC0003DMT400086689"/>
    <property type="gene ID" value="PGSC0003DMG400036260"/>
</dbReference>
<evidence type="ECO:0000256" key="1">
    <source>
        <dbReference type="SAM" id="MobiDB-lite"/>
    </source>
</evidence>
<feature type="region of interest" description="Disordered" evidence="1">
    <location>
        <begin position="124"/>
        <end position="252"/>
    </location>
</feature>
<evidence type="ECO:0000313" key="3">
    <source>
        <dbReference type="Proteomes" id="UP000011115"/>
    </source>
</evidence>
<feature type="compositionally biased region" description="Low complexity" evidence="1">
    <location>
        <begin position="179"/>
        <end position="191"/>
    </location>
</feature>
<feature type="compositionally biased region" description="Low complexity" evidence="1">
    <location>
        <begin position="210"/>
        <end position="240"/>
    </location>
</feature>
<dbReference type="PaxDb" id="4113-PGSC0003DMT400086689"/>
<dbReference type="Proteomes" id="UP000011115">
    <property type="component" value="Unassembled WGS sequence"/>
</dbReference>
<dbReference type="HOGENOM" id="CLU_028647_0_3_1"/>
<reference evidence="3" key="1">
    <citation type="journal article" date="2011" name="Nature">
        <title>Genome sequence and analysis of the tuber crop potato.</title>
        <authorList>
            <consortium name="The Potato Genome Sequencing Consortium"/>
        </authorList>
    </citation>
    <scope>NUCLEOTIDE SEQUENCE [LARGE SCALE GENOMIC DNA]</scope>
    <source>
        <strain evidence="3">cv. DM1-3 516 R44</strain>
    </source>
</reference>
<keyword evidence="3" id="KW-1185">Reference proteome</keyword>
<dbReference type="AlphaFoldDB" id="M1DCB4"/>
<name>M1DCB4_SOLTU</name>
<proteinExistence type="predicted"/>